<dbReference type="Proteomes" id="UP000030588">
    <property type="component" value="Unassembled WGS sequence"/>
</dbReference>
<comment type="caution">
    <text evidence="2">The sequence shown here is derived from an EMBL/GenBank/DDBJ whole genome shotgun (WGS) entry which is preliminary data.</text>
</comment>
<evidence type="ECO:0000259" key="1">
    <source>
        <dbReference type="Pfam" id="PF12773"/>
    </source>
</evidence>
<dbReference type="STRING" id="363870.NG54_11045"/>
<dbReference type="EMBL" id="JRUN01000031">
    <property type="protein sequence ID" value="KHD85117.1"/>
    <property type="molecule type" value="Genomic_DNA"/>
</dbReference>
<gene>
    <name evidence="2" type="ORF">NG54_11045</name>
</gene>
<sequence length="120" mass="13654">MLFVSFFSSRSSGRKPYKYGNHGHKHYQRKGLFGKLADVLNSGSYSYNRYPHRHEYEPSQERPNSQVMTCRRCHVQIPAGSKFCLECGEKVEKMLFCMNCGETLPAGAKFCSNCGAKTNN</sequence>
<evidence type="ECO:0000313" key="2">
    <source>
        <dbReference type="EMBL" id="KHD85117.1"/>
    </source>
</evidence>
<name>A0A0A6XY90_9BACI</name>
<dbReference type="InterPro" id="IPR038587">
    <property type="entry name" value="Ribosomal_eL40_sf"/>
</dbReference>
<protein>
    <recommendedName>
        <fullName evidence="1">DZANK-type domain-containing protein</fullName>
    </recommendedName>
</protein>
<dbReference type="AlphaFoldDB" id="A0A0A6XY90"/>
<dbReference type="Gene3D" id="4.10.1060.50">
    <property type="match status" value="1"/>
</dbReference>
<feature type="domain" description="DZANK-type" evidence="1">
    <location>
        <begin position="70"/>
        <end position="115"/>
    </location>
</feature>
<dbReference type="InterPro" id="IPR025874">
    <property type="entry name" value="DZR"/>
</dbReference>
<accession>A0A0A6XY90</accession>
<evidence type="ECO:0000313" key="3">
    <source>
        <dbReference type="Proteomes" id="UP000030588"/>
    </source>
</evidence>
<proteinExistence type="predicted"/>
<organism evidence="2 3">
    <name type="scientific">Heyndrickxia ginsengihumi</name>
    <dbReference type="NCBI Taxonomy" id="363870"/>
    <lineage>
        <taxon>Bacteria</taxon>
        <taxon>Bacillati</taxon>
        <taxon>Bacillota</taxon>
        <taxon>Bacilli</taxon>
        <taxon>Bacillales</taxon>
        <taxon>Bacillaceae</taxon>
        <taxon>Heyndrickxia</taxon>
    </lineage>
</organism>
<reference evidence="2 3" key="1">
    <citation type="submission" date="2014-10" db="EMBL/GenBank/DDBJ databases">
        <title>Draft genome of phytase producing Bacillus ginsengihumi strain M2.11.</title>
        <authorList>
            <person name="Toymentseva A."/>
            <person name="Boulygina E.A."/>
            <person name="Kazakov S.V."/>
            <person name="Kayumov I."/>
            <person name="Suleimanova A.D."/>
            <person name="Mardanova A.M."/>
            <person name="Maria S.N."/>
            <person name="Sergey M.Y."/>
            <person name="Sharipova M.R."/>
        </authorList>
    </citation>
    <scope>NUCLEOTIDE SEQUENCE [LARGE SCALE GENOMIC DNA]</scope>
    <source>
        <strain evidence="2 3">M2.11</strain>
    </source>
</reference>
<dbReference type="Pfam" id="PF12773">
    <property type="entry name" value="DZR"/>
    <property type="match status" value="1"/>
</dbReference>